<keyword evidence="4 6" id="KW-0807">Transducer</keyword>
<evidence type="ECO:0000313" key="11">
    <source>
        <dbReference type="Proteomes" id="UP000441354"/>
    </source>
</evidence>
<dbReference type="GO" id="GO:0007165">
    <property type="term" value="P:signal transduction"/>
    <property type="evidence" value="ECO:0007669"/>
    <property type="project" value="UniProtKB-KW"/>
</dbReference>
<proteinExistence type="inferred from homology"/>
<comment type="subcellular location">
    <subcellularLocation>
        <location evidence="1">Cell membrane</location>
    </subcellularLocation>
</comment>
<dbReference type="InterPro" id="IPR003660">
    <property type="entry name" value="HAMP_dom"/>
</dbReference>
<dbReference type="OrthoDB" id="2168386at2"/>
<keyword evidence="11" id="KW-1185">Reference proteome</keyword>
<dbReference type="Pfam" id="PF12729">
    <property type="entry name" value="4HB_MCP_1"/>
    <property type="match status" value="1"/>
</dbReference>
<evidence type="ECO:0000256" key="7">
    <source>
        <dbReference type="SAM" id="Phobius"/>
    </source>
</evidence>
<comment type="similarity">
    <text evidence="5">Belongs to the methyl-accepting chemotaxis (MCP) protein family.</text>
</comment>
<organism evidence="10 11">
    <name type="scientific">Bacillus mesophilum</name>
    <dbReference type="NCBI Taxonomy" id="1071718"/>
    <lineage>
        <taxon>Bacteria</taxon>
        <taxon>Bacillati</taxon>
        <taxon>Bacillota</taxon>
        <taxon>Bacilli</taxon>
        <taxon>Bacillales</taxon>
        <taxon>Bacillaceae</taxon>
        <taxon>Bacillus</taxon>
    </lineage>
</organism>
<dbReference type="PANTHER" id="PTHR32089:SF112">
    <property type="entry name" value="LYSOZYME-LIKE PROTEIN-RELATED"/>
    <property type="match status" value="1"/>
</dbReference>
<dbReference type="GO" id="GO:0006935">
    <property type="term" value="P:chemotaxis"/>
    <property type="evidence" value="ECO:0007669"/>
    <property type="project" value="InterPro"/>
</dbReference>
<keyword evidence="7" id="KW-0812">Transmembrane</keyword>
<dbReference type="CDD" id="cd06225">
    <property type="entry name" value="HAMP"/>
    <property type="match status" value="1"/>
</dbReference>
<dbReference type="Gene3D" id="6.10.340.10">
    <property type="match status" value="1"/>
</dbReference>
<comment type="caution">
    <text evidence="10">The sequence shown here is derived from an EMBL/GenBank/DDBJ whole genome shotgun (WGS) entry which is preliminary data.</text>
</comment>
<evidence type="ECO:0000259" key="8">
    <source>
        <dbReference type="PROSITE" id="PS50111"/>
    </source>
</evidence>
<dbReference type="PROSITE" id="PS50885">
    <property type="entry name" value="HAMP"/>
    <property type="match status" value="1"/>
</dbReference>
<dbReference type="PRINTS" id="PR00260">
    <property type="entry name" value="CHEMTRNSDUCR"/>
</dbReference>
<dbReference type="InterPro" id="IPR004090">
    <property type="entry name" value="Chemotax_Me-accpt_rcpt"/>
</dbReference>
<keyword evidence="7" id="KW-1133">Transmembrane helix</keyword>
<reference evidence="10 11" key="1">
    <citation type="journal article" date="2014" name="Arch. Microbiol.">
        <title>Bacillus mesophilum sp. nov., strain IITR-54T, a novel 4-chlorobiphenyl dechlorinating bacterium.</title>
        <authorList>
            <person name="Manickam N."/>
            <person name="Singh N.K."/>
            <person name="Bajaj A."/>
            <person name="Kumar R.M."/>
            <person name="Kaur G."/>
            <person name="Kaur N."/>
            <person name="Bala M."/>
            <person name="Kumar A."/>
            <person name="Mayilraj S."/>
        </authorList>
    </citation>
    <scope>NUCLEOTIDE SEQUENCE [LARGE SCALE GENOMIC DNA]</scope>
    <source>
        <strain evidence="10 11">IITR-54</strain>
    </source>
</reference>
<accession>A0A7V7RN70</accession>
<dbReference type="Proteomes" id="UP000441354">
    <property type="component" value="Unassembled WGS sequence"/>
</dbReference>
<dbReference type="InterPro" id="IPR024478">
    <property type="entry name" value="HlyB_4HB_MCP"/>
</dbReference>
<evidence type="ECO:0000256" key="2">
    <source>
        <dbReference type="ARBA" id="ARBA00022475"/>
    </source>
</evidence>
<dbReference type="PROSITE" id="PS50111">
    <property type="entry name" value="CHEMOTAXIS_TRANSDUC_2"/>
    <property type="match status" value="1"/>
</dbReference>
<dbReference type="SMART" id="SM00304">
    <property type="entry name" value="HAMP"/>
    <property type="match status" value="1"/>
</dbReference>
<name>A0A7V7RN70_9BACI</name>
<feature type="transmembrane region" description="Helical" evidence="7">
    <location>
        <begin position="32"/>
        <end position="52"/>
    </location>
</feature>
<keyword evidence="2" id="KW-1003">Cell membrane</keyword>
<gene>
    <name evidence="10" type="ORF">F7732_07255</name>
</gene>
<feature type="transmembrane region" description="Helical" evidence="7">
    <location>
        <begin position="204"/>
        <end position="227"/>
    </location>
</feature>
<evidence type="ECO:0000256" key="4">
    <source>
        <dbReference type="ARBA" id="ARBA00023224"/>
    </source>
</evidence>
<protein>
    <submittedName>
        <fullName evidence="10">Methyl-accepting chemotaxis protein</fullName>
    </submittedName>
</protein>
<feature type="domain" description="Methyl-accepting transducer" evidence="8">
    <location>
        <begin position="300"/>
        <end position="536"/>
    </location>
</feature>
<evidence type="ECO:0000256" key="3">
    <source>
        <dbReference type="ARBA" id="ARBA00023136"/>
    </source>
</evidence>
<dbReference type="Pfam" id="PF00672">
    <property type="entry name" value="HAMP"/>
    <property type="match status" value="1"/>
</dbReference>
<dbReference type="EMBL" id="WBOT01000002">
    <property type="protein sequence ID" value="KAB2333873.1"/>
    <property type="molecule type" value="Genomic_DNA"/>
</dbReference>
<dbReference type="GO" id="GO:0005886">
    <property type="term" value="C:plasma membrane"/>
    <property type="evidence" value="ECO:0007669"/>
    <property type="project" value="UniProtKB-SubCell"/>
</dbReference>
<dbReference type="SUPFAM" id="SSF58104">
    <property type="entry name" value="Methyl-accepting chemotaxis protein (MCP) signaling domain"/>
    <property type="match status" value="1"/>
</dbReference>
<dbReference type="Pfam" id="PF00015">
    <property type="entry name" value="MCPsignal"/>
    <property type="match status" value="1"/>
</dbReference>
<evidence type="ECO:0000256" key="1">
    <source>
        <dbReference type="ARBA" id="ARBA00004236"/>
    </source>
</evidence>
<dbReference type="SMART" id="SM00283">
    <property type="entry name" value="MA"/>
    <property type="match status" value="1"/>
</dbReference>
<sequence length="586" mass="64461">MQLIKQKLAHLYQEARNQKFSIPFKMTIQRKIILTFCLVLFISGGLAAYSIVNTAKSNELAEELILAESVELNLMQNIRFNMSERLRLVTNYLLEGSPQSIEDFEANAADSEKVETDLLQRMEGKDTEEEIHKLVSYGERWTDIMRSNVIGVYDDGDQRKALLNLGAEQEQAQNTMTSLKQLADEKQNNVSELGSTIVANGKKVTYMTVVLTVVMAIISILVGILLARSIHLSVKRISERIQTITEGDLSQPEIKIYSKDELGDLTSSINRMVSDIKQLIHQATLTTSHVLDSADELTASSSETMKGTEQITGSIQEVAASSSKQLNTVNEIIETIKHLQERLQILTASVQTLDSVAYQVADMSRLGNDVVGNSISKMQQINESVHNVSSYIDELGENSVKIGTITDVITNISEQTNLLALNAAIEAARAGEHGRGFAVVADEVRKLAVQSRESSNQITELISQIQNGIRVTSLAMKKSTDEVQDGTKAVNEAGASFQNISQSITEMNKTIYSMNDMAAEFSNSTEMVAENVNVLTEMAKINSSYSETVATSAEEQLASSGEITNSAKKLNDMAAQLQIVLNKFKI</sequence>
<evidence type="ECO:0000256" key="5">
    <source>
        <dbReference type="ARBA" id="ARBA00029447"/>
    </source>
</evidence>
<dbReference type="Gene3D" id="1.10.287.950">
    <property type="entry name" value="Methyl-accepting chemotaxis protein"/>
    <property type="match status" value="1"/>
</dbReference>
<dbReference type="PANTHER" id="PTHR32089">
    <property type="entry name" value="METHYL-ACCEPTING CHEMOTAXIS PROTEIN MCPB"/>
    <property type="match status" value="1"/>
</dbReference>
<feature type="domain" description="HAMP" evidence="9">
    <location>
        <begin position="228"/>
        <end position="281"/>
    </location>
</feature>
<dbReference type="AlphaFoldDB" id="A0A7V7RN70"/>
<evidence type="ECO:0000259" key="9">
    <source>
        <dbReference type="PROSITE" id="PS50885"/>
    </source>
</evidence>
<dbReference type="GO" id="GO:0004888">
    <property type="term" value="F:transmembrane signaling receptor activity"/>
    <property type="evidence" value="ECO:0007669"/>
    <property type="project" value="InterPro"/>
</dbReference>
<evidence type="ECO:0000313" key="10">
    <source>
        <dbReference type="EMBL" id="KAB2333873.1"/>
    </source>
</evidence>
<dbReference type="CDD" id="cd11386">
    <property type="entry name" value="MCP_signal"/>
    <property type="match status" value="1"/>
</dbReference>
<evidence type="ECO:0000256" key="6">
    <source>
        <dbReference type="PROSITE-ProRule" id="PRU00284"/>
    </source>
</evidence>
<dbReference type="InterPro" id="IPR004089">
    <property type="entry name" value="MCPsignal_dom"/>
</dbReference>
<keyword evidence="3 7" id="KW-0472">Membrane</keyword>